<feature type="non-terminal residue" evidence="1">
    <location>
        <position position="1"/>
    </location>
</feature>
<feature type="non-terminal residue" evidence="1">
    <location>
        <position position="86"/>
    </location>
</feature>
<organism evidence="1 2">
    <name type="scientific">Diploptera punctata</name>
    <name type="common">Pacific beetle cockroach</name>
    <dbReference type="NCBI Taxonomy" id="6984"/>
    <lineage>
        <taxon>Eukaryota</taxon>
        <taxon>Metazoa</taxon>
        <taxon>Ecdysozoa</taxon>
        <taxon>Arthropoda</taxon>
        <taxon>Hexapoda</taxon>
        <taxon>Insecta</taxon>
        <taxon>Pterygota</taxon>
        <taxon>Neoptera</taxon>
        <taxon>Polyneoptera</taxon>
        <taxon>Dictyoptera</taxon>
        <taxon>Blattodea</taxon>
        <taxon>Blaberoidea</taxon>
        <taxon>Blaberidae</taxon>
        <taxon>Diplopterinae</taxon>
        <taxon>Diploptera</taxon>
    </lineage>
</organism>
<proteinExistence type="predicted"/>
<dbReference type="EMBL" id="JASPKZ010007652">
    <property type="protein sequence ID" value="KAJ9583165.1"/>
    <property type="molecule type" value="Genomic_DNA"/>
</dbReference>
<evidence type="ECO:0000313" key="1">
    <source>
        <dbReference type="EMBL" id="KAJ9583165.1"/>
    </source>
</evidence>
<reference evidence="1" key="2">
    <citation type="submission" date="2023-05" db="EMBL/GenBank/DDBJ databases">
        <authorList>
            <person name="Fouks B."/>
        </authorList>
    </citation>
    <scope>NUCLEOTIDE SEQUENCE</scope>
    <source>
        <strain evidence="1">Stay&amp;Tobe</strain>
        <tissue evidence="1">Testes</tissue>
    </source>
</reference>
<dbReference type="Proteomes" id="UP001233999">
    <property type="component" value="Unassembled WGS sequence"/>
</dbReference>
<name>A0AAD8EAC3_DIPPU</name>
<sequence length="86" mass="9977">DLSAWNQFFFPNNSSKNYYQGLLTNIVVTGTHVCSSRRMLRPTLLVLQSAFLACMAHCQRKGVKFRPNTIPIYIYIGLDYRDDRTE</sequence>
<reference evidence="1" key="1">
    <citation type="journal article" date="2023" name="IScience">
        <title>Live-bearing cockroach genome reveals convergent evolutionary mechanisms linked to viviparity in insects and beyond.</title>
        <authorList>
            <person name="Fouks B."/>
            <person name="Harrison M.C."/>
            <person name="Mikhailova A.A."/>
            <person name="Marchal E."/>
            <person name="English S."/>
            <person name="Carruthers M."/>
            <person name="Jennings E.C."/>
            <person name="Chiamaka E.L."/>
            <person name="Frigard R.A."/>
            <person name="Pippel M."/>
            <person name="Attardo G.M."/>
            <person name="Benoit J.B."/>
            <person name="Bornberg-Bauer E."/>
            <person name="Tobe S.S."/>
        </authorList>
    </citation>
    <scope>NUCLEOTIDE SEQUENCE</scope>
    <source>
        <strain evidence="1">Stay&amp;Tobe</strain>
    </source>
</reference>
<evidence type="ECO:0000313" key="2">
    <source>
        <dbReference type="Proteomes" id="UP001233999"/>
    </source>
</evidence>
<gene>
    <name evidence="1" type="ORF">L9F63_022488</name>
</gene>
<comment type="caution">
    <text evidence="1">The sequence shown here is derived from an EMBL/GenBank/DDBJ whole genome shotgun (WGS) entry which is preliminary data.</text>
</comment>
<keyword evidence="2" id="KW-1185">Reference proteome</keyword>
<dbReference type="AlphaFoldDB" id="A0AAD8EAC3"/>
<protein>
    <submittedName>
        <fullName evidence="1">Uncharacterized protein</fullName>
    </submittedName>
</protein>
<accession>A0AAD8EAC3</accession>